<proteinExistence type="predicted"/>
<dbReference type="AlphaFoldDB" id="A0AAV7LVQ1"/>
<sequence>MLRNCPVPQQLESAHAVELPQRLESAHTVELPGTAAAREWEAVWSVSVTDAESTDEGLAPAWQKALAIRRPINPTPRDQAVAQKLLPIFPELTRDLYHWTRLRTIALSTRKPLMLRR</sequence>
<gene>
    <name evidence="1" type="ORF">NDU88_007856</name>
</gene>
<protein>
    <submittedName>
        <fullName evidence="1">Uncharacterized protein</fullName>
    </submittedName>
</protein>
<name>A0AAV7LVQ1_PLEWA</name>
<accession>A0AAV7LVQ1</accession>
<evidence type="ECO:0000313" key="2">
    <source>
        <dbReference type="Proteomes" id="UP001066276"/>
    </source>
</evidence>
<organism evidence="1 2">
    <name type="scientific">Pleurodeles waltl</name>
    <name type="common">Iberian ribbed newt</name>
    <dbReference type="NCBI Taxonomy" id="8319"/>
    <lineage>
        <taxon>Eukaryota</taxon>
        <taxon>Metazoa</taxon>
        <taxon>Chordata</taxon>
        <taxon>Craniata</taxon>
        <taxon>Vertebrata</taxon>
        <taxon>Euteleostomi</taxon>
        <taxon>Amphibia</taxon>
        <taxon>Batrachia</taxon>
        <taxon>Caudata</taxon>
        <taxon>Salamandroidea</taxon>
        <taxon>Salamandridae</taxon>
        <taxon>Pleurodelinae</taxon>
        <taxon>Pleurodeles</taxon>
    </lineage>
</organism>
<dbReference type="EMBL" id="JANPWB010000015">
    <property type="protein sequence ID" value="KAJ1094814.1"/>
    <property type="molecule type" value="Genomic_DNA"/>
</dbReference>
<evidence type="ECO:0000313" key="1">
    <source>
        <dbReference type="EMBL" id="KAJ1094814.1"/>
    </source>
</evidence>
<reference evidence="1" key="1">
    <citation type="journal article" date="2022" name="bioRxiv">
        <title>Sequencing and chromosome-scale assembly of the giantPleurodeles waltlgenome.</title>
        <authorList>
            <person name="Brown T."/>
            <person name="Elewa A."/>
            <person name="Iarovenko S."/>
            <person name="Subramanian E."/>
            <person name="Araus A.J."/>
            <person name="Petzold A."/>
            <person name="Susuki M."/>
            <person name="Suzuki K.-i.T."/>
            <person name="Hayashi T."/>
            <person name="Toyoda A."/>
            <person name="Oliveira C."/>
            <person name="Osipova E."/>
            <person name="Leigh N.D."/>
            <person name="Simon A."/>
            <person name="Yun M.H."/>
        </authorList>
    </citation>
    <scope>NUCLEOTIDE SEQUENCE</scope>
    <source>
        <strain evidence="1">20211129_DDA</strain>
        <tissue evidence="1">Liver</tissue>
    </source>
</reference>
<comment type="caution">
    <text evidence="1">The sequence shown here is derived from an EMBL/GenBank/DDBJ whole genome shotgun (WGS) entry which is preliminary data.</text>
</comment>
<dbReference type="Proteomes" id="UP001066276">
    <property type="component" value="Chromosome 11"/>
</dbReference>
<keyword evidence="2" id="KW-1185">Reference proteome</keyword>